<evidence type="ECO:0000313" key="1">
    <source>
        <dbReference type="EMBL" id="KAF8793726.1"/>
    </source>
</evidence>
<keyword evidence="2" id="KW-1185">Reference proteome</keyword>
<reference evidence="1" key="1">
    <citation type="journal article" date="2020" name="bioRxiv">
        <title>Chromosome-level reference genome of the European wasp spider Argiope bruennichi: a resource for studies on range expansion and evolutionary adaptation.</title>
        <authorList>
            <person name="Sheffer M.M."/>
            <person name="Hoppe A."/>
            <person name="Krehenwinkel H."/>
            <person name="Uhl G."/>
            <person name="Kuss A.W."/>
            <person name="Jensen L."/>
            <person name="Jensen C."/>
            <person name="Gillespie R.G."/>
            <person name="Hoff K.J."/>
            <person name="Prost S."/>
        </authorList>
    </citation>
    <scope>NUCLEOTIDE SEQUENCE</scope>
</reference>
<sequence>MNALADPLRMNALADPLRMNALADPLRMNALADPLRMNALADPLRMNVLLVSDVFQDSVQQNFMKLYSICCPYWLLDSNASGHLIILMNSRCIMK</sequence>
<proteinExistence type="predicted"/>
<dbReference type="Proteomes" id="UP000807504">
    <property type="component" value="Unassembled WGS sequence"/>
</dbReference>
<dbReference type="EMBL" id="JABXBU010000002">
    <property type="protein sequence ID" value="KAF8793726.1"/>
    <property type="molecule type" value="Genomic_DNA"/>
</dbReference>
<gene>
    <name evidence="1" type="ORF">HNY73_001771</name>
</gene>
<comment type="caution">
    <text evidence="1">The sequence shown here is derived from an EMBL/GenBank/DDBJ whole genome shotgun (WGS) entry which is preliminary data.</text>
</comment>
<name>A0A8T0FSE7_ARGBR</name>
<dbReference type="AlphaFoldDB" id="A0A8T0FSE7"/>
<accession>A0A8T0FSE7</accession>
<organism evidence="1 2">
    <name type="scientific">Argiope bruennichi</name>
    <name type="common">Wasp spider</name>
    <name type="synonym">Aranea bruennichi</name>
    <dbReference type="NCBI Taxonomy" id="94029"/>
    <lineage>
        <taxon>Eukaryota</taxon>
        <taxon>Metazoa</taxon>
        <taxon>Ecdysozoa</taxon>
        <taxon>Arthropoda</taxon>
        <taxon>Chelicerata</taxon>
        <taxon>Arachnida</taxon>
        <taxon>Araneae</taxon>
        <taxon>Araneomorphae</taxon>
        <taxon>Entelegynae</taxon>
        <taxon>Araneoidea</taxon>
        <taxon>Araneidae</taxon>
        <taxon>Argiope</taxon>
    </lineage>
</organism>
<evidence type="ECO:0000313" key="2">
    <source>
        <dbReference type="Proteomes" id="UP000807504"/>
    </source>
</evidence>
<reference evidence="1" key="2">
    <citation type="submission" date="2020-06" db="EMBL/GenBank/DDBJ databases">
        <authorList>
            <person name="Sheffer M."/>
        </authorList>
    </citation>
    <scope>NUCLEOTIDE SEQUENCE</scope>
</reference>
<protein>
    <submittedName>
        <fullName evidence="1">Uncharacterized protein</fullName>
    </submittedName>
</protein>